<dbReference type="PANTHER" id="PTHR43695:SF1">
    <property type="entry name" value="RHAMNOGALACTURONAN ACETYLESTERASE"/>
    <property type="match status" value="1"/>
</dbReference>
<reference evidence="4 5" key="1">
    <citation type="journal article" date="2018" name="J. Microbiol.">
        <title>Aestuariibaculum marinum sp. nov., a marine bacterium isolated from seawater in South Korea.</title>
        <authorList>
            <person name="Choi J."/>
            <person name="Lee D."/>
            <person name="Jang J.H."/>
            <person name="Cha S."/>
            <person name="Seo T."/>
        </authorList>
    </citation>
    <scope>NUCLEOTIDE SEQUENCE [LARGE SCALE GENOMIC DNA]</scope>
    <source>
        <strain evidence="4 5">IP7</strain>
    </source>
</reference>
<dbReference type="EMBL" id="JACVXD010000002">
    <property type="protein sequence ID" value="MBD0823733.1"/>
    <property type="molecule type" value="Genomic_DNA"/>
</dbReference>
<comment type="similarity">
    <text evidence="1">Belongs to the 'GDSL' lipolytic enzyme family.</text>
</comment>
<comment type="caution">
    <text evidence="4">The sequence shown here is derived from an EMBL/GenBank/DDBJ whole genome shotgun (WGS) entry which is preliminary data.</text>
</comment>
<feature type="chain" id="PRO_5035308030" evidence="3">
    <location>
        <begin position="24"/>
        <end position="257"/>
    </location>
</feature>
<evidence type="ECO:0000313" key="5">
    <source>
        <dbReference type="Proteomes" id="UP000621516"/>
    </source>
</evidence>
<dbReference type="Pfam" id="PF00657">
    <property type="entry name" value="Lipase_GDSL"/>
    <property type="match status" value="1"/>
</dbReference>
<dbReference type="GO" id="GO:0016788">
    <property type="term" value="F:hydrolase activity, acting on ester bonds"/>
    <property type="evidence" value="ECO:0007669"/>
    <property type="project" value="InterPro"/>
</dbReference>
<name>A0A8J6PV27_9FLAO</name>
<evidence type="ECO:0000313" key="4">
    <source>
        <dbReference type="EMBL" id="MBD0823733.1"/>
    </source>
</evidence>
<dbReference type="SUPFAM" id="SSF52266">
    <property type="entry name" value="SGNH hydrolase"/>
    <property type="match status" value="1"/>
</dbReference>
<protein>
    <submittedName>
        <fullName evidence="4">Rhamnogalacturonan acetylesterase</fullName>
    </submittedName>
</protein>
<dbReference type="InterPro" id="IPR036514">
    <property type="entry name" value="SGNH_hydro_sf"/>
</dbReference>
<sequence length="257" mass="29774">MKTNKLITILTVLIFGFNTSLNAQNKTTTVYLIGDSTMCLYDESRFPQMGWGMPFEYFFNDSVSIENHAKGGRSSRSFIAENRWQPVLDALEEGDYVLIQFGHNDAQNSKDHPDRKTTPEQYKTYISKYISETRSKGAFPVIISPVTRWKFDSEENAVECHEPYLKALKEISKEQKVSLIDLDSKSRNLLDSMGKACSRYLYMYFEPGEYFRFPDGYPDNTHFTEFGARKIAELVLEGIMEQNLDLAHHIIKPYHRK</sequence>
<keyword evidence="2" id="KW-0378">Hydrolase</keyword>
<keyword evidence="5" id="KW-1185">Reference proteome</keyword>
<evidence type="ECO:0000256" key="3">
    <source>
        <dbReference type="SAM" id="SignalP"/>
    </source>
</evidence>
<evidence type="ECO:0000256" key="2">
    <source>
        <dbReference type="ARBA" id="ARBA00022801"/>
    </source>
</evidence>
<evidence type="ECO:0000256" key="1">
    <source>
        <dbReference type="ARBA" id="ARBA00008668"/>
    </source>
</evidence>
<feature type="signal peptide" evidence="3">
    <location>
        <begin position="1"/>
        <end position="23"/>
    </location>
</feature>
<dbReference type="AlphaFoldDB" id="A0A8J6PV27"/>
<organism evidence="4 5">
    <name type="scientific">Aestuariibaculum marinum</name>
    <dbReference type="NCBI Taxonomy" id="2683592"/>
    <lineage>
        <taxon>Bacteria</taxon>
        <taxon>Pseudomonadati</taxon>
        <taxon>Bacteroidota</taxon>
        <taxon>Flavobacteriia</taxon>
        <taxon>Flavobacteriales</taxon>
        <taxon>Flavobacteriaceae</taxon>
    </lineage>
</organism>
<dbReference type="Proteomes" id="UP000621516">
    <property type="component" value="Unassembled WGS sequence"/>
</dbReference>
<dbReference type="CDD" id="cd01821">
    <property type="entry name" value="Rhamnogalacturan_acetylesterase_like"/>
    <property type="match status" value="1"/>
</dbReference>
<gene>
    <name evidence="4" type="ORF">ICJ85_06840</name>
</gene>
<keyword evidence="3" id="KW-0732">Signal</keyword>
<accession>A0A8J6PV27</accession>
<dbReference type="InterPro" id="IPR001087">
    <property type="entry name" value="GDSL"/>
</dbReference>
<dbReference type="Gene3D" id="3.40.50.1110">
    <property type="entry name" value="SGNH hydrolase"/>
    <property type="match status" value="1"/>
</dbReference>
<dbReference type="InterPro" id="IPR037459">
    <property type="entry name" value="RhgT-like"/>
</dbReference>
<proteinExistence type="inferred from homology"/>
<dbReference type="PANTHER" id="PTHR43695">
    <property type="entry name" value="PUTATIVE (AFU_ORTHOLOGUE AFUA_2G17250)-RELATED"/>
    <property type="match status" value="1"/>
</dbReference>
<dbReference type="RefSeq" id="WP_188223021.1">
    <property type="nucleotide sequence ID" value="NZ_JACVXD010000002.1"/>
</dbReference>